<evidence type="ECO:0000256" key="6">
    <source>
        <dbReference type="SAM" id="Phobius"/>
    </source>
</evidence>
<protein>
    <submittedName>
        <fullName evidence="8">Threonine/homoserine efflux transporter RhtA</fullName>
    </submittedName>
</protein>
<reference evidence="9" key="1">
    <citation type="submission" date="2017-04" db="EMBL/GenBank/DDBJ databases">
        <authorList>
            <person name="Varghese N."/>
            <person name="Submissions S."/>
        </authorList>
    </citation>
    <scope>NUCLEOTIDE SEQUENCE [LARGE SCALE GENOMIC DNA]</scope>
    <source>
        <strain evidence="9">USBA 82</strain>
    </source>
</reference>
<dbReference type="OrthoDB" id="9799821at2"/>
<dbReference type="Pfam" id="PF00892">
    <property type="entry name" value="EamA"/>
    <property type="match status" value="2"/>
</dbReference>
<evidence type="ECO:0000313" key="9">
    <source>
        <dbReference type="Proteomes" id="UP000193355"/>
    </source>
</evidence>
<keyword evidence="9" id="KW-1185">Reference proteome</keyword>
<dbReference type="SUPFAM" id="SSF103481">
    <property type="entry name" value="Multidrug resistance efflux transporter EmrE"/>
    <property type="match status" value="2"/>
</dbReference>
<dbReference type="InterPro" id="IPR037185">
    <property type="entry name" value="EmrE-like"/>
</dbReference>
<comment type="subcellular location">
    <subcellularLocation>
        <location evidence="1">Membrane</location>
        <topology evidence="1">Multi-pass membrane protein</topology>
    </subcellularLocation>
</comment>
<evidence type="ECO:0000256" key="1">
    <source>
        <dbReference type="ARBA" id="ARBA00004141"/>
    </source>
</evidence>
<dbReference type="RefSeq" id="WP_085544806.1">
    <property type="nucleotide sequence ID" value="NZ_FXBB01000018.1"/>
</dbReference>
<dbReference type="PANTHER" id="PTHR32322">
    <property type="entry name" value="INNER MEMBRANE TRANSPORTER"/>
    <property type="match status" value="1"/>
</dbReference>
<keyword evidence="4 6" id="KW-1133">Transmembrane helix</keyword>
<comment type="similarity">
    <text evidence="2">Belongs to the EamA transporter family.</text>
</comment>
<evidence type="ECO:0000256" key="4">
    <source>
        <dbReference type="ARBA" id="ARBA00022989"/>
    </source>
</evidence>
<dbReference type="InterPro" id="IPR050638">
    <property type="entry name" value="AA-Vitamin_Transporters"/>
</dbReference>
<dbReference type="STRING" id="561720.SAMN06275492_11837"/>
<keyword evidence="5 6" id="KW-0472">Membrane</keyword>
<dbReference type="GO" id="GO:0016020">
    <property type="term" value="C:membrane"/>
    <property type="evidence" value="ECO:0007669"/>
    <property type="project" value="UniProtKB-SubCell"/>
</dbReference>
<name>A0A1X7JYV0_9BACT</name>
<keyword evidence="3 6" id="KW-0812">Transmembrane</keyword>
<evidence type="ECO:0000256" key="3">
    <source>
        <dbReference type="ARBA" id="ARBA00022692"/>
    </source>
</evidence>
<feature type="transmembrane region" description="Helical" evidence="6">
    <location>
        <begin position="12"/>
        <end position="33"/>
    </location>
</feature>
<dbReference type="InterPro" id="IPR000620">
    <property type="entry name" value="EamA_dom"/>
</dbReference>
<dbReference type="Proteomes" id="UP000193355">
    <property type="component" value="Unassembled WGS sequence"/>
</dbReference>
<feature type="transmembrane region" description="Helical" evidence="6">
    <location>
        <begin position="71"/>
        <end position="90"/>
    </location>
</feature>
<feature type="transmembrane region" description="Helical" evidence="6">
    <location>
        <begin position="39"/>
        <end position="59"/>
    </location>
</feature>
<evidence type="ECO:0000313" key="8">
    <source>
        <dbReference type="EMBL" id="SMG33465.1"/>
    </source>
</evidence>
<feature type="domain" description="EamA" evidence="7">
    <location>
        <begin position="158"/>
        <end position="294"/>
    </location>
</feature>
<accession>A0A1X7JYV0</accession>
<feature type="transmembrane region" description="Helical" evidence="6">
    <location>
        <begin position="102"/>
        <end position="119"/>
    </location>
</feature>
<dbReference type="AlphaFoldDB" id="A0A1X7JYV0"/>
<feature type="transmembrane region" description="Helical" evidence="6">
    <location>
        <begin position="161"/>
        <end position="177"/>
    </location>
</feature>
<gene>
    <name evidence="8" type="ORF">SAMN06275492_11837</name>
</gene>
<feature type="transmembrane region" description="Helical" evidence="6">
    <location>
        <begin position="255"/>
        <end position="272"/>
    </location>
</feature>
<feature type="transmembrane region" description="Helical" evidence="6">
    <location>
        <begin position="222"/>
        <end position="243"/>
    </location>
</feature>
<organism evidence="8 9">
    <name type="scientific">Dethiosulfovibrio salsuginis</name>
    <dbReference type="NCBI Taxonomy" id="561720"/>
    <lineage>
        <taxon>Bacteria</taxon>
        <taxon>Thermotogati</taxon>
        <taxon>Synergistota</taxon>
        <taxon>Synergistia</taxon>
        <taxon>Synergistales</taxon>
        <taxon>Dethiosulfovibrionaceae</taxon>
        <taxon>Dethiosulfovibrio</taxon>
    </lineage>
</organism>
<dbReference type="PANTHER" id="PTHR32322:SF2">
    <property type="entry name" value="EAMA DOMAIN-CONTAINING PROTEIN"/>
    <property type="match status" value="1"/>
</dbReference>
<sequence length="298" mass="31853">MMVDEYRGWRASWPMVTATLLWAGAFVAGKMSVGEFPPVTLTFLRFLAAGAIMVPVAILSRAEWRFPKKDWPAVVFLGLTGMVGYHLFFFEALRHTTAVNSSMIAATSPLVTAFLAAVIGSERLGAKQIGAVVLAVLGVVVIVTDGQVHHLGSVSFNRGDVTMFGAVVSMAVYSVVSRRSGLSRSPVGLVTWTFLVCAVVTGFLSPLEGSVLEIGRAASADAWWSVAYMAVFASCFGYFLQMFSIRRIGAARTMVFINLIPVFSTILAVMILGESVSAPKVAGLVVVISAVWLNSKAS</sequence>
<dbReference type="Gene3D" id="1.10.3730.20">
    <property type="match status" value="1"/>
</dbReference>
<dbReference type="EMBL" id="FXBB01000018">
    <property type="protein sequence ID" value="SMG33465.1"/>
    <property type="molecule type" value="Genomic_DNA"/>
</dbReference>
<feature type="transmembrane region" description="Helical" evidence="6">
    <location>
        <begin position="131"/>
        <end position="149"/>
    </location>
</feature>
<feature type="transmembrane region" description="Helical" evidence="6">
    <location>
        <begin position="189"/>
        <end position="207"/>
    </location>
</feature>
<evidence type="ECO:0000259" key="7">
    <source>
        <dbReference type="Pfam" id="PF00892"/>
    </source>
</evidence>
<proteinExistence type="inferred from homology"/>
<feature type="domain" description="EamA" evidence="7">
    <location>
        <begin position="15"/>
        <end position="144"/>
    </location>
</feature>
<evidence type="ECO:0000256" key="2">
    <source>
        <dbReference type="ARBA" id="ARBA00007362"/>
    </source>
</evidence>
<evidence type="ECO:0000256" key="5">
    <source>
        <dbReference type="ARBA" id="ARBA00023136"/>
    </source>
</evidence>